<evidence type="ECO:0000256" key="5">
    <source>
        <dbReference type="ARBA" id="ARBA00023098"/>
    </source>
</evidence>
<dbReference type="CDD" id="cd02440">
    <property type="entry name" value="AdoMet_MTases"/>
    <property type="match status" value="1"/>
</dbReference>
<evidence type="ECO:0000256" key="2">
    <source>
        <dbReference type="ARBA" id="ARBA00022603"/>
    </source>
</evidence>
<sequence>MRRNKDIDTDGSPAVNTAGEGFADEEFTVEDPRIDNRIWPGLADVPTGVRAAASAKAADRLFRRAAADLDVRIEYPDGALVGARREQEILPRMIIRNPDAFARRVGTSGLIGFGESYMAGDWTSPDLAAVLSVFASRMTTLIPRPLQRLRALYVAKHPAQERNTEQNTRSNISRHYDLSNEMFETFLDETLTYSSALFSSTPTRVGQVRDVTVLRAPVPQVTPKWDDFADAQRRKIDRLLDEAGVGAGTRLLEIGTGWGELCIRAAARGAVVRSVTLSSEQQSLARRRVAEAGHSDAVQIDLLDYRNVDGEYDAIVSVEMIEAVGHQYWATYFRVLDKLLAPGGRVALQAITMPHDRMLQTRNTYTWVHKYIFPGGFLPSTEAIESVTAEHTGLRVRERLSMGQHYAETLRLWKERFAAHSAQAEELGFDETFRRMWHFYLCYSEAGFRSGYIDVQQLVLDKTGARP</sequence>
<dbReference type="Gene3D" id="3.40.50.150">
    <property type="entry name" value="Vaccinia Virus protein VP39"/>
    <property type="match status" value="1"/>
</dbReference>
<dbReference type="PIRSF" id="PIRSF003085">
    <property type="entry name" value="CMAS"/>
    <property type="match status" value="1"/>
</dbReference>
<dbReference type="GO" id="GO:0008168">
    <property type="term" value="F:methyltransferase activity"/>
    <property type="evidence" value="ECO:0007669"/>
    <property type="project" value="UniProtKB-KW"/>
</dbReference>
<protein>
    <submittedName>
        <fullName evidence="7">S-adenosyl-L-methionine dependent methyltransferase, similar to cyclopropane-fatty-acyl-phospholipid synthase</fullName>
    </submittedName>
</protein>
<dbReference type="RefSeq" id="WP_124393863.1">
    <property type="nucleotide sequence ID" value="NZ_BHYM01000047.1"/>
</dbReference>
<keyword evidence="2 7" id="KW-0489">Methyltransferase</keyword>
<dbReference type="PANTHER" id="PTHR43667:SF2">
    <property type="entry name" value="FATTY ACID C-METHYL TRANSFERASE"/>
    <property type="match status" value="1"/>
</dbReference>
<feature type="region of interest" description="Disordered" evidence="6">
    <location>
        <begin position="1"/>
        <end position="20"/>
    </location>
</feature>
<evidence type="ECO:0000256" key="6">
    <source>
        <dbReference type="SAM" id="MobiDB-lite"/>
    </source>
</evidence>
<organism evidence="7 8">
    <name type="scientific">Rhodococcus wratislaviensis</name>
    <name type="common">Tsukamurella wratislaviensis</name>
    <dbReference type="NCBI Taxonomy" id="44752"/>
    <lineage>
        <taxon>Bacteria</taxon>
        <taxon>Bacillati</taxon>
        <taxon>Actinomycetota</taxon>
        <taxon>Actinomycetes</taxon>
        <taxon>Mycobacteriales</taxon>
        <taxon>Nocardiaceae</taxon>
        <taxon>Rhodococcus</taxon>
    </lineage>
</organism>
<keyword evidence="8" id="KW-1185">Reference proteome</keyword>
<reference evidence="7 8" key="1">
    <citation type="submission" date="2018-11" db="EMBL/GenBank/DDBJ databases">
        <title>Microbial catabolism of amino acid.</title>
        <authorList>
            <person name="Hibi M."/>
            <person name="Ogawa J."/>
        </authorList>
    </citation>
    <scope>NUCLEOTIDE SEQUENCE [LARGE SCALE GENOMIC DNA]</scope>
    <source>
        <strain evidence="7 8">C31-06</strain>
    </source>
</reference>
<name>A0A402CE12_RHOWR</name>
<keyword evidence="4" id="KW-0949">S-adenosyl-L-methionine</keyword>
<dbReference type="GO" id="GO:0032259">
    <property type="term" value="P:methylation"/>
    <property type="evidence" value="ECO:0007669"/>
    <property type="project" value="UniProtKB-KW"/>
</dbReference>
<evidence type="ECO:0000256" key="3">
    <source>
        <dbReference type="ARBA" id="ARBA00022679"/>
    </source>
</evidence>
<dbReference type="SUPFAM" id="SSF53335">
    <property type="entry name" value="S-adenosyl-L-methionine-dependent methyltransferases"/>
    <property type="match status" value="1"/>
</dbReference>
<dbReference type="InterPro" id="IPR050723">
    <property type="entry name" value="CFA/CMAS"/>
</dbReference>
<gene>
    <name evidence="7" type="ORF">Rhow_005487</name>
</gene>
<dbReference type="EMBL" id="BHYM01000047">
    <property type="protein sequence ID" value="GCE41828.1"/>
    <property type="molecule type" value="Genomic_DNA"/>
</dbReference>
<keyword evidence="3 7" id="KW-0808">Transferase</keyword>
<evidence type="ECO:0000313" key="7">
    <source>
        <dbReference type="EMBL" id="GCE41828.1"/>
    </source>
</evidence>
<dbReference type="Proteomes" id="UP000287519">
    <property type="component" value="Unassembled WGS sequence"/>
</dbReference>
<dbReference type="AlphaFoldDB" id="A0A402CE12"/>
<dbReference type="Pfam" id="PF02353">
    <property type="entry name" value="CMAS"/>
    <property type="match status" value="1"/>
</dbReference>
<dbReference type="OrthoDB" id="9782855at2"/>
<dbReference type="InterPro" id="IPR029063">
    <property type="entry name" value="SAM-dependent_MTases_sf"/>
</dbReference>
<dbReference type="InterPro" id="IPR003333">
    <property type="entry name" value="CMAS"/>
</dbReference>
<comment type="caution">
    <text evidence="7">The sequence shown here is derived from an EMBL/GenBank/DDBJ whole genome shotgun (WGS) entry which is preliminary data.</text>
</comment>
<evidence type="ECO:0000256" key="4">
    <source>
        <dbReference type="ARBA" id="ARBA00022691"/>
    </source>
</evidence>
<dbReference type="GO" id="GO:0008610">
    <property type="term" value="P:lipid biosynthetic process"/>
    <property type="evidence" value="ECO:0007669"/>
    <property type="project" value="InterPro"/>
</dbReference>
<proteinExistence type="inferred from homology"/>
<dbReference type="PANTHER" id="PTHR43667">
    <property type="entry name" value="CYCLOPROPANE-FATTY-ACYL-PHOSPHOLIPID SYNTHASE"/>
    <property type="match status" value="1"/>
</dbReference>
<accession>A0A402CE12</accession>
<evidence type="ECO:0000256" key="1">
    <source>
        <dbReference type="ARBA" id="ARBA00010815"/>
    </source>
</evidence>
<comment type="similarity">
    <text evidence="1">Belongs to the CFA/CMAS family.</text>
</comment>
<evidence type="ECO:0000313" key="8">
    <source>
        <dbReference type="Proteomes" id="UP000287519"/>
    </source>
</evidence>
<keyword evidence="5" id="KW-0443">Lipid metabolism</keyword>